<protein>
    <recommendedName>
        <fullName evidence="3">Antitoxin SocA-like Panacea domain-containing protein</fullName>
    </recommendedName>
</protein>
<evidence type="ECO:0000313" key="2">
    <source>
        <dbReference type="Proteomes" id="UP000297065"/>
    </source>
</evidence>
<dbReference type="AlphaFoldDB" id="A0A4P7UJ64"/>
<reference evidence="1 2" key="1">
    <citation type="submission" date="2019-02" db="EMBL/GenBank/DDBJ databases">
        <title>Complete Genome Sequence of Desulfovibrio desulfuricans IC1, a Sulfonate Utilizing Anaerobe.</title>
        <authorList>
            <person name="Day L.A."/>
            <person name="De Leon K.B."/>
            <person name="Wall J.D."/>
        </authorList>
    </citation>
    <scope>NUCLEOTIDE SEQUENCE [LARGE SCALE GENOMIC DNA]</scope>
    <source>
        <strain evidence="1 2">IC1</strain>
    </source>
</reference>
<evidence type="ECO:0000313" key="1">
    <source>
        <dbReference type="EMBL" id="QCC85697.1"/>
    </source>
</evidence>
<evidence type="ECO:0008006" key="3">
    <source>
        <dbReference type="Google" id="ProtNLM"/>
    </source>
</evidence>
<dbReference type="EMBL" id="CP036295">
    <property type="protein sequence ID" value="QCC85697.1"/>
    <property type="molecule type" value="Genomic_DNA"/>
</dbReference>
<dbReference type="RefSeq" id="WP_136399842.1">
    <property type="nucleotide sequence ID" value="NZ_CP036295.1"/>
</dbReference>
<sequence length="175" mass="19917">MNDKCKQIVANILNAIAYKKIKPTKIFLHKFIYFLSTQGVNVGFRFEPYTYGPYSFDLSSTLGSMAFWDEIVEKGTSVEAVNLDRYQATNPEELHNISENLDKFLTIIPASKLTFDNLERVGTALYCAEVLAKHGKEPTEDAVVEEFKAWKGKKYPEAAIKESYESLKKFLPSLQ</sequence>
<accession>A0A4P7UJ64</accession>
<gene>
    <name evidence="1" type="ORF">DDIC_07370</name>
</gene>
<proteinExistence type="predicted"/>
<organism evidence="1 2">
    <name type="scientific">Desulfovibrio desulfuricans</name>
    <dbReference type="NCBI Taxonomy" id="876"/>
    <lineage>
        <taxon>Bacteria</taxon>
        <taxon>Pseudomonadati</taxon>
        <taxon>Thermodesulfobacteriota</taxon>
        <taxon>Desulfovibrionia</taxon>
        <taxon>Desulfovibrionales</taxon>
        <taxon>Desulfovibrionaceae</taxon>
        <taxon>Desulfovibrio</taxon>
    </lineage>
</organism>
<name>A0A4P7UJ64_DESDE</name>
<dbReference type="OrthoDB" id="5451477at2"/>
<dbReference type="Proteomes" id="UP000297065">
    <property type="component" value="Chromosome"/>
</dbReference>